<keyword evidence="1" id="KW-1185">Reference proteome</keyword>
<protein>
    <submittedName>
        <fullName evidence="2">Uncharacterized protein</fullName>
    </submittedName>
</protein>
<dbReference type="Proteomes" id="UP000887565">
    <property type="component" value="Unplaced"/>
</dbReference>
<proteinExistence type="predicted"/>
<dbReference type="WBParaSite" id="nRc.2.0.1.t20040-RA">
    <property type="protein sequence ID" value="nRc.2.0.1.t20040-RA"/>
    <property type="gene ID" value="nRc.2.0.1.g20040"/>
</dbReference>
<organism evidence="1 2">
    <name type="scientific">Romanomermis culicivorax</name>
    <name type="common">Nematode worm</name>
    <dbReference type="NCBI Taxonomy" id="13658"/>
    <lineage>
        <taxon>Eukaryota</taxon>
        <taxon>Metazoa</taxon>
        <taxon>Ecdysozoa</taxon>
        <taxon>Nematoda</taxon>
        <taxon>Enoplea</taxon>
        <taxon>Dorylaimia</taxon>
        <taxon>Mermithida</taxon>
        <taxon>Mermithoidea</taxon>
        <taxon>Mermithidae</taxon>
        <taxon>Romanomermis</taxon>
    </lineage>
</organism>
<reference evidence="2" key="1">
    <citation type="submission" date="2022-11" db="UniProtKB">
        <authorList>
            <consortium name="WormBaseParasite"/>
        </authorList>
    </citation>
    <scope>IDENTIFICATION</scope>
</reference>
<accession>A0A915J0X4</accession>
<dbReference type="AlphaFoldDB" id="A0A915J0X4"/>
<evidence type="ECO:0000313" key="1">
    <source>
        <dbReference type="Proteomes" id="UP000887565"/>
    </source>
</evidence>
<evidence type="ECO:0000313" key="2">
    <source>
        <dbReference type="WBParaSite" id="nRc.2.0.1.t20040-RA"/>
    </source>
</evidence>
<name>A0A915J0X4_ROMCU</name>
<sequence length="135" mass="15612">MIPNETFRMILSGIKQRLELVTRRNTNYGSQKMIRPPVTLAKKTEIFDRKAKYLSPRGFNKMKIEKQTKKYSIVAEKIQYYRVHSGPEICEIKLLRTISAASSFVMTSHRPSDAIMRTSLSVKSFKDVNNLKKNA</sequence>